<protein>
    <submittedName>
        <fullName evidence="2">Uncharacterized protein</fullName>
    </submittedName>
</protein>
<feature type="compositionally biased region" description="Polar residues" evidence="1">
    <location>
        <begin position="52"/>
        <end position="81"/>
    </location>
</feature>
<reference evidence="2 3" key="1">
    <citation type="journal article" date="2022" name="Nat. Ecol. Evol.">
        <title>A masculinizing supergene underlies an exaggerated male reproductive morph in a spider.</title>
        <authorList>
            <person name="Hendrickx F."/>
            <person name="De Corte Z."/>
            <person name="Sonet G."/>
            <person name="Van Belleghem S.M."/>
            <person name="Kostlbacher S."/>
            <person name="Vangestel C."/>
        </authorList>
    </citation>
    <scope>NUCLEOTIDE SEQUENCE [LARGE SCALE GENOMIC DNA]</scope>
    <source>
        <strain evidence="2">W744_W776</strain>
    </source>
</reference>
<sequence>MQVEEEEEAPFRISHNNVTAPREMTSPSSSHLPPPVAMGTPHHPDLHPHPPTSFSADGKVNTSSKRQQSSLQHDPNSSQIKIKSAAMAEYFRIHNPPVRLKNHPYKHQNLPDTKKKQKVLQTANSR</sequence>
<evidence type="ECO:0000256" key="1">
    <source>
        <dbReference type="SAM" id="MobiDB-lite"/>
    </source>
</evidence>
<evidence type="ECO:0000313" key="3">
    <source>
        <dbReference type="Proteomes" id="UP000827092"/>
    </source>
</evidence>
<feature type="region of interest" description="Disordered" evidence="1">
    <location>
        <begin position="96"/>
        <end position="126"/>
    </location>
</feature>
<comment type="caution">
    <text evidence="2">The sequence shown here is derived from an EMBL/GenBank/DDBJ whole genome shotgun (WGS) entry which is preliminary data.</text>
</comment>
<gene>
    <name evidence="2" type="ORF">JTE90_016698</name>
</gene>
<accession>A0AAV6V3P9</accession>
<dbReference type="AlphaFoldDB" id="A0AAV6V3P9"/>
<feature type="compositionally biased region" description="Polar residues" evidence="1">
    <location>
        <begin position="14"/>
        <end position="31"/>
    </location>
</feature>
<evidence type="ECO:0000313" key="2">
    <source>
        <dbReference type="EMBL" id="KAG8190460.1"/>
    </source>
</evidence>
<proteinExistence type="predicted"/>
<organism evidence="2 3">
    <name type="scientific">Oedothorax gibbosus</name>
    <dbReference type="NCBI Taxonomy" id="931172"/>
    <lineage>
        <taxon>Eukaryota</taxon>
        <taxon>Metazoa</taxon>
        <taxon>Ecdysozoa</taxon>
        <taxon>Arthropoda</taxon>
        <taxon>Chelicerata</taxon>
        <taxon>Arachnida</taxon>
        <taxon>Araneae</taxon>
        <taxon>Araneomorphae</taxon>
        <taxon>Entelegynae</taxon>
        <taxon>Araneoidea</taxon>
        <taxon>Linyphiidae</taxon>
        <taxon>Erigoninae</taxon>
        <taxon>Oedothorax</taxon>
    </lineage>
</organism>
<name>A0AAV6V3P9_9ARAC</name>
<keyword evidence="3" id="KW-1185">Reference proteome</keyword>
<dbReference type="Proteomes" id="UP000827092">
    <property type="component" value="Unassembled WGS sequence"/>
</dbReference>
<dbReference type="EMBL" id="JAFNEN010000183">
    <property type="protein sequence ID" value="KAG8190460.1"/>
    <property type="molecule type" value="Genomic_DNA"/>
</dbReference>
<feature type="region of interest" description="Disordered" evidence="1">
    <location>
        <begin position="1"/>
        <end position="81"/>
    </location>
</feature>